<accession>A0A9D4ISW6</accession>
<dbReference type="AlphaFoldDB" id="A0A9D4ISW6"/>
<gene>
    <name evidence="3" type="ORF">DPMN_160805</name>
</gene>
<reference evidence="3" key="1">
    <citation type="journal article" date="2019" name="bioRxiv">
        <title>The Genome of the Zebra Mussel, Dreissena polymorpha: A Resource for Invasive Species Research.</title>
        <authorList>
            <person name="McCartney M.A."/>
            <person name="Auch B."/>
            <person name="Kono T."/>
            <person name="Mallez S."/>
            <person name="Zhang Y."/>
            <person name="Obille A."/>
            <person name="Becker A."/>
            <person name="Abrahante J.E."/>
            <person name="Garbe J."/>
            <person name="Badalamenti J.P."/>
            <person name="Herman A."/>
            <person name="Mangelson H."/>
            <person name="Liachko I."/>
            <person name="Sullivan S."/>
            <person name="Sone E.D."/>
            <person name="Koren S."/>
            <person name="Silverstein K.A.T."/>
            <person name="Beckman K.B."/>
            <person name="Gohl D.M."/>
        </authorList>
    </citation>
    <scope>NUCLEOTIDE SEQUENCE</scope>
    <source>
        <strain evidence="3">Duluth1</strain>
        <tissue evidence="3">Whole animal</tissue>
    </source>
</reference>
<dbReference type="CDD" id="cd05380">
    <property type="entry name" value="CAP_euk"/>
    <property type="match status" value="1"/>
</dbReference>
<feature type="domain" description="SCP" evidence="2">
    <location>
        <begin position="22"/>
        <end position="161"/>
    </location>
</feature>
<sequence>MLLTVVLCSSLLAAVLGEPANQFKDLLLNKHNEFRKMQKGSNMNKLVWSDTLAQEADAWIARCNFEHQNKGRGENLAFNTKDDDIANINQAMQDWYDEIKTYNYAGKKCGMSCHYTQLVWSQTREVGCAIRKCPSLTAFGKSVKNGWYLGCWYDPKGNDNTEYPYLTGAPCSSCLEGQTCEDGLCA</sequence>
<dbReference type="PANTHER" id="PTHR10334">
    <property type="entry name" value="CYSTEINE-RICH SECRETORY PROTEIN-RELATED"/>
    <property type="match status" value="1"/>
</dbReference>
<dbReference type="InterPro" id="IPR035940">
    <property type="entry name" value="CAP_sf"/>
</dbReference>
<dbReference type="Gene3D" id="3.40.33.10">
    <property type="entry name" value="CAP"/>
    <property type="match status" value="1"/>
</dbReference>
<organism evidence="3 4">
    <name type="scientific">Dreissena polymorpha</name>
    <name type="common">Zebra mussel</name>
    <name type="synonym">Mytilus polymorpha</name>
    <dbReference type="NCBI Taxonomy" id="45954"/>
    <lineage>
        <taxon>Eukaryota</taxon>
        <taxon>Metazoa</taxon>
        <taxon>Spiralia</taxon>
        <taxon>Lophotrochozoa</taxon>
        <taxon>Mollusca</taxon>
        <taxon>Bivalvia</taxon>
        <taxon>Autobranchia</taxon>
        <taxon>Heteroconchia</taxon>
        <taxon>Euheterodonta</taxon>
        <taxon>Imparidentia</taxon>
        <taxon>Neoheterodontei</taxon>
        <taxon>Myida</taxon>
        <taxon>Dreissenoidea</taxon>
        <taxon>Dreissenidae</taxon>
        <taxon>Dreissena</taxon>
    </lineage>
</organism>
<reference evidence="3" key="2">
    <citation type="submission" date="2020-11" db="EMBL/GenBank/DDBJ databases">
        <authorList>
            <person name="McCartney M.A."/>
            <person name="Auch B."/>
            <person name="Kono T."/>
            <person name="Mallez S."/>
            <person name="Becker A."/>
            <person name="Gohl D.M."/>
            <person name="Silverstein K.A.T."/>
            <person name="Koren S."/>
            <person name="Bechman K.B."/>
            <person name="Herman A."/>
            <person name="Abrahante J.E."/>
            <person name="Garbe J."/>
        </authorList>
    </citation>
    <scope>NUCLEOTIDE SEQUENCE</scope>
    <source>
        <strain evidence="3">Duluth1</strain>
        <tissue evidence="3">Whole animal</tissue>
    </source>
</reference>
<dbReference type="SMART" id="SM00198">
    <property type="entry name" value="SCP"/>
    <property type="match status" value="1"/>
</dbReference>
<dbReference type="InterPro" id="IPR001283">
    <property type="entry name" value="CRISP-related"/>
</dbReference>
<evidence type="ECO:0000259" key="2">
    <source>
        <dbReference type="SMART" id="SM00198"/>
    </source>
</evidence>
<proteinExistence type="predicted"/>
<dbReference type="EMBL" id="JAIWYP010000008">
    <property type="protein sequence ID" value="KAH3782883.1"/>
    <property type="molecule type" value="Genomic_DNA"/>
</dbReference>
<dbReference type="SUPFAM" id="SSF55797">
    <property type="entry name" value="PR-1-like"/>
    <property type="match status" value="1"/>
</dbReference>
<comment type="caution">
    <text evidence="3">The sequence shown here is derived from an EMBL/GenBank/DDBJ whole genome shotgun (WGS) entry which is preliminary data.</text>
</comment>
<protein>
    <recommendedName>
        <fullName evidence="2">SCP domain-containing protein</fullName>
    </recommendedName>
</protein>
<name>A0A9D4ISW6_DREPO</name>
<evidence type="ECO:0000313" key="4">
    <source>
        <dbReference type="Proteomes" id="UP000828390"/>
    </source>
</evidence>
<keyword evidence="4" id="KW-1185">Reference proteome</keyword>
<feature type="non-terminal residue" evidence="3">
    <location>
        <position position="1"/>
    </location>
</feature>
<dbReference type="InterPro" id="IPR014044">
    <property type="entry name" value="CAP_dom"/>
</dbReference>
<dbReference type="PRINTS" id="PR00837">
    <property type="entry name" value="V5TPXLIKE"/>
</dbReference>
<evidence type="ECO:0000313" key="3">
    <source>
        <dbReference type="EMBL" id="KAH3782883.1"/>
    </source>
</evidence>
<dbReference type="Proteomes" id="UP000828390">
    <property type="component" value="Unassembled WGS sequence"/>
</dbReference>
<feature type="chain" id="PRO_5038811118" description="SCP domain-containing protein" evidence="1">
    <location>
        <begin position="18"/>
        <end position="186"/>
    </location>
</feature>
<feature type="signal peptide" evidence="1">
    <location>
        <begin position="1"/>
        <end position="17"/>
    </location>
</feature>
<dbReference type="Pfam" id="PF00188">
    <property type="entry name" value="CAP"/>
    <property type="match status" value="1"/>
</dbReference>
<keyword evidence="1" id="KW-0732">Signal</keyword>
<evidence type="ECO:0000256" key="1">
    <source>
        <dbReference type="SAM" id="SignalP"/>
    </source>
</evidence>